<evidence type="ECO:0000256" key="1">
    <source>
        <dbReference type="ARBA" id="ARBA00001936"/>
    </source>
</evidence>
<evidence type="ECO:0000256" key="3">
    <source>
        <dbReference type="ARBA" id="ARBA00023211"/>
    </source>
</evidence>
<evidence type="ECO:0000313" key="5">
    <source>
        <dbReference type="EMBL" id="KNC37648.1"/>
    </source>
</evidence>
<dbReference type="InterPro" id="IPR004843">
    <property type="entry name" value="Calcineurin-like_PHP"/>
</dbReference>
<feature type="domain" description="Serine/threonine specific protein phosphatases" evidence="4">
    <location>
        <begin position="171"/>
        <end position="382"/>
    </location>
</feature>
<accession>A0A0L0CZC2</accession>
<comment type="cofactor">
    <cofactor evidence="1">
        <name>Mn(2+)</name>
        <dbReference type="ChEBI" id="CHEBI:29035"/>
    </cofactor>
</comment>
<dbReference type="InterPro" id="IPR051134">
    <property type="entry name" value="PPP_phosphatase"/>
</dbReference>
<dbReference type="GO" id="GO:0016787">
    <property type="term" value="F:hydrolase activity"/>
    <property type="evidence" value="ECO:0007669"/>
    <property type="project" value="InterPro"/>
</dbReference>
<sequence>MENYNIEDVVMIYGHKAIIESIQNVENVKSEIQPNKIYVGKYVNKKGYSDGTYRKKKIYTPQNDELVILCSYNSIKPYNEEESACTMIQKMFRGYQGRKSFHSFVCCTVWRKFDHIHEYITLNNHDEIYKPLIKTIKRDIKKGIIQFPSKCFSSNSNQFSRVSTTSYESSNYNENVPRLKDKIDRTFATEYNITIQLGSQSFDQNKKNARGKYKKLRWNDGVIINRGTPDGSLWTEVNVLSKYDNTIFDLFQNIFELLGLAVNVQNQIFVVFGGLSRYQDITLKEIDELDRKKQEILHPEQYEDIVIFDLLWSDPQKKEGIGGNARGNNCITFGPDVTEMFLKNNNLDILIRSHQVPKTLKVIRETFGKKPKIKKKKFLPCFKISGT</sequence>
<dbReference type="InterPro" id="IPR029052">
    <property type="entry name" value="Metallo-depent_PP-like"/>
</dbReference>
<dbReference type="SMART" id="SM00156">
    <property type="entry name" value="PP2Ac"/>
    <property type="match status" value="1"/>
</dbReference>
<dbReference type="SUPFAM" id="SSF56300">
    <property type="entry name" value="Metallo-dependent phosphatases"/>
    <property type="match status" value="1"/>
</dbReference>
<evidence type="ECO:0000313" key="6">
    <source>
        <dbReference type="Proteomes" id="UP000054566"/>
    </source>
</evidence>
<protein>
    <recommendedName>
        <fullName evidence="4">Serine/threonine specific protein phosphatases domain-containing protein</fullName>
    </recommendedName>
</protein>
<gene>
    <name evidence="5" type="ORF">PFLG_02876</name>
</gene>
<reference evidence="6" key="1">
    <citation type="submission" date="2015-07" db="EMBL/GenBank/DDBJ databases">
        <title>Annotation of Plasmodium falciparum RAJ116.</title>
        <authorList>
            <consortium name="The Broad Institute Genome Sequencing Platform"/>
            <person name="Volkman S.K."/>
            <person name="Neafsey D.E."/>
            <person name="Dash A.P."/>
            <person name="Chitnis C.E."/>
            <person name="Hartl D.L."/>
            <person name="Young S.K."/>
            <person name="Zeng Q."/>
            <person name="Koehrsen M."/>
            <person name="Alvarado L."/>
            <person name="Berlin A."/>
            <person name="Borenstein D."/>
            <person name="Chapman S.B."/>
            <person name="Chen Z."/>
            <person name="Engels R."/>
            <person name="Freedman E."/>
            <person name="Gellesch M."/>
            <person name="Goldberg J."/>
            <person name="Griggs A."/>
            <person name="Gujja S."/>
            <person name="Heilman E.R."/>
            <person name="Heiman D.I."/>
            <person name="Howarth C."/>
            <person name="Jen D."/>
            <person name="Larson L."/>
            <person name="Mehta T."/>
            <person name="Neiman D."/>
            <person name="Park D."/>
            <person name="Pearson M."/>
            <person name="Roberts A."/>
            <person name="Saif S."/>
            <person name="Shea T."/>
            <person name="Shenoy N."/>
            <person name="Sisk P."/>
            <person name="Stolte C."/>
            <person name="Sykes S."/>
            <person name="Walk T."/>
            <person name="White J."/>
            <person name="Yandava C."/>
            <person name="Haas B."/>
            <person name="Henn M.R."/>
            <person name="Nusbaum C."/>
            <person name="Birren B."/>
        </authorList>
    </citation>
    <scope>NUCLEOTIDE SEQUENCE [LARGE SCALE GENOMIC DNA]</scope>
    <source>
        <strain evidence="6">RAJ116</strain>
    </source>
</reference>
<dbReference type="InterPro" id="IPR006186">
    <property type="entry name" value="Ser/Thr-sp_prot-phosphatase"/>
</dbReference>
<reference evidence="6" key="2">
    <citation type="submission" date="2015-07" db="EMBL/GenBank/DDBJ databases">
        <title>The genome sequence of Plasmodium falciparum RAJ116.</title>
        <authorList>
            <consortium name="The Broad Institute Genome Sequencing Platform"/>
            <person name="Volkman S.K."/>
            <person name="Neafsey D.E."/>
            <person name="Dash A.P."/>
            <person name="Chitnis C.E."/>
            <person name="Hartl D.L."/>
            <person name="Young S.K."/>
            <person name="Kodira C.D."/>
            <person name="Zeng Q."/>
            <person name="Koehrsen M."/>
            <person name="Godfrey P."/>
            <person name="Alvarado L."/>
            <person name="Berlin A."/>
            <person name="Borenstein D."/>
            <person name="Chen Z."/>
            <person name="Engels R."/>
            <person name="Freedman E."/>
            <person name="Gellesch M."/>
            <person name="Goldberg J."/>
            <person name="Griggs A."/>
            <person name="Gujja S."/>
            <person name="Heiman D."/>
            <person name="Hepburn T."/>
            <person name="Howarth C."/>
            <person name="Jen D."/>
            <person name="Larson L."/>
            <person name="Lewis B."/>
            <person name="Mehta T."/>
            <person name="Park D."/>
            <person name="Pearson M."/>
            <person name="Roberts A."/>
            <person name="Saif S."/>
            <person name="Shea T."/>
            <person name="Shenoy N."/>
            <person name="Sisk P."/>
            <person name="Stolte C."/>
            <person name="Sykes S."/>
            <person name="Walk T."/>
            <person name="White J."/>
            <person name="Yandava C."/>
            <person name="Wirth D.F."/>
            <person name="Nusbaum C."/>
            <person name="Birren B."/>
        </authorList>
    </citation>
    <scope>NUCLEOTIDE SEQUENCE [LARGE SCALE GENOMIC DNA]</scope>
    <source>
        <strain evidence="6">RAJ116</strain>
    </source>
</reference>
<evidence type="ECO:0000256" key="2">
    <source>
        <dbReference type="ARBA" id="ARBA00022723"/>
    </source>
</evidence>
<dbReference type="Pfam" id="PF00149">
    <property type="entry name" value="Metallophos"/>
    <property type="match status" value="1"/>
</dbReference>
<name>A0A0L0CZC2_PLAFA</name>
<dbReference type="SMART" id="SM00015">
    <property type="entry name" value="IQ"/>
    <property type="match status" value="1"/>
</dbReference>
<dbReference type="PROSITE" id="PS50096">
    <property type="entry name" value="IQ"/>
    <property type="match status" value="1"/>
</dbReference>
<dbReference type="AlphaFoldDB" id="A0A0L0CZC2"/>
<keyword evidence="2" id="KW-0479">Metal-binding</keyword>
<dbReference type="GO" id="GO:0046872">
    <property type="term" value="F:metal ion binding"/>
    <property type="evidence" value="ECO:0007669"/>
    <property type="project" value="UniProtKB-KW"/>
</dbReference>
<dbReference type="Gene3D" id="3.60.21.10">
    <property type="match status" value="1"/>
</dbReference>
<proteinExistence type="predicted"/>
<organism evidence="5 6">
    <name type="scientific">Plasmodium falciparum RAJ116</name>
    <dbReference type="NCBI Taxonomy" id="580058"/>
    <lineage>
        <taxon>Eukaryota</taxon>
        <taxon>Sar</taxon>
        <taxon>Alveolata</taxon>
        <taxon>Apicomplexa</taxon>
        <taxon>Aconoidasida</taxon>
        <taxon>Haemosporida</taxon>
        <taxon>Plasmodiidae</taxon>
        <taxon>Plasmodium</taxon>
        <taxon>Plasmodium (Laverania)</taxon>
    </lineage>
</organism>
<dbReference type="PANTHER" id="PTHR45668:SF5">
    <property type="entry name" value="SERINE_THREONINE-PROTEIN PHOSPHATASE 5"/>
    <property type="match status" value="1"/>
</dbReference>
<dbReference type="InterPro" id="IPR000048">
    <property type="entry name" value="IQ_motif_EF-hand-BS"/>
</dbReference>
<keyword evidence="3" id="KW-0464">Manganese</keyword>
<dbReference type="Proteomes" id="UP000054566">
    <property type="component" value="Unassembled WGS sequence"/>
</dbReference>
<evidence type="ECO:0000259" key="4">
    <source>
        <dbReference type="SMART" id="SM00156"/>
    </source>
</evidence>
<dbReference type="PRINTS" id="PR00114">
    <property type="entry name" value="STPHPHTASE"/>
</dbReference>
<dbReference type="EMBL" id="GG664618">
    <property type="protein sequence ID" value="KNC37648.1"/>
    <property type="molecule type" value="Genomic_DNA"/>
</dbReference>
<dbReference type="PANTHER" id="PTHR45668">
    <property type="entry name" value="SERINE/THREONINE-PROTEIN PHOSPHATASE 5-RELATED"/>
    <property type="match status" value="1"/>
</dbReference>
<dbReference type="OrthoDB" id="445564at2759"/>